<feature type="transmembrane region" description="Helical" evidence="6">
    <location>
        <begin position="125"/>
        <end position="143"/>
    </location>
</feature>
<evidence type="ECO:0000313" key="8">
    <source>
        <dbReference type="Proteomes" id="UP000807825"/>
    </source>
</evidence>
<dbReference type="AlphaFoldDB" id="A0A9D6V0I0"/>
<comment type="subcellular location">
    <subcellularLocation>
        <location evidence="1">Cell membrane</location>
        <topology evidence="1">Multi-pass membrane protein</topology>
    </subcellularLocation>
</comment>
<comment type="caution">
    <text evidence="7">The sequence shown here is derived from an EMBL/GenBank/DDBJ whole genome shotgun (WGS) entry which is preliminary data.</text>
</comment>
<keyword evidence="4 6" id="KW-1133">Transmembrane helix</keyword>
<name>A0A9D6V0I0_9BACT</name>
<evidence type="ECO:0000256" key="4">
    <source>
        <dbReference type="ARBA" id="ARBA00022989"/>
    </source>
</evidence>
<reference evidence="7" key="1">
    <citation type="submission" date="2020-07" db="EMBL/GenBank/DDBJ databases">
        <title>Huge and variable diversity of episymbiotic CPR bacteria and DPANN archaea in groundwater ecosystems.</title>
        <authorList>
            <person name="He C.Y."/>
            <person name="Keren R."/>
            <person name="Whittaker M."/>
            <person name="Farag I.F."/>
            <person name="Doudna J."/>
            <person name="Cate J.H.D."/>
            <person name="Banfield J.F."/>
        </authorList>
    </citation>
    <scope>NUCLEOTIDE SEQUENCE</scope>
    <source>
        <strain evidence="7">NC_groundwater_1664_Pr3_B-0.1um_52_9</strain>
    </source>
</reference>
<keyword evidence="2" id="KW-1003">Cell membrane</keyword>
<evidence type="ECO:0000256" key="6">
    <source>
        <dbReference type="SAM" id="Phobius"/>
    </source>
</evidence>
<gene>
    <name evidence="7" type="ORF">HY912_02995</name>
</gene>
<evidence type="ECO:0000256" key="2">
    <source>
        <dbReference type="ARBA" id="ARBA00022475"/>
    </source>
</evidence>
<protein>
    <submittedName>
        <fullName evidence="7">LptF/LptG family permease</fullName>
    </submittedName>
</protein>
<dbReference type="EMBL" id="JACRDE010000090">
    <property type="protein sequence ID" value="MBI5248439.1"/>
    <property type="molecule type" value="Genomic_DNA"/>
</dbReference>
<dbReference type="InterPro" id="IPR005495">
    <property type="entry name" value="LptG/LptF_permease"/>
</dbReference>
<accession>A0A9D6V0I0</accession>
<evidence type="ECO:0000313" key="7">
    <source>
        <dbReference type="EMBL" id="MBI5248439.1"/>
    </source>
</evidence>
<keyword evidence="3 6" id="KW-0812">Transmembrane</keyword>
<dbReference type="GO" id="GO:0015920">
    <property type="term" value="P:lipopolysaccharide transport"/>
    <property type="evidence" value="ECO:0007669"/>
    <property type="project" value="TreeGrafter"/>
</dbReference>
<proteinExistence type="predicted"/>
<evidence type="ECO:0000256" key="5">
    <source>
        <dbReference type="ARBA" id="ARBA00023136"/>
    </source>
</evidence>
<dbReference type="Proteomes" id="UP000807825">
    <property type="component" value="Unassembled WGS sequence"/>
</dbReference>
<evidence type="ECO:0000256" key="3">
    <source>
        <dbReference type="ARBA" id="ARBA00022692"/>
    </source>
</evidence>
<dbReference type="PANTHER" id="PTHR33529:SF6">
    <property type="entry name" value="YJGP_YJGQ FAMILY PERMEASE"/>
    <property type="match status" value="1"/>
</dbReference>
<feature type="transmembrane region" description="Helical" evidence="6">
    <location>
        <begin position="150"/>
        <end position="169"/>
    </location>
</feature>
<evidence type="ECO:0000256" key="1">
    <source>
        <dbReference type="ARBA" id="ARBA00004651"/>
    </source>
</evidence>
<sequence length="208" mass="23459">MRSPDSLTLVKKFEKSSKTLEHISQIRWDGNYNFTERIYADKAKWWTDHWVFYGVNRTFRTDDGKFEVQTVPTMIGFLKKPPEDFDRVERIAKEMNLTQLGEYIDKLVEEGQSPSRYLVDWHDKIAFPFVCLIMAALRVPFAVKASPRGGGIASGLGLSLVVAFSYWVVHTLFISLGHGGYVPPVIAAWGANIIFGLTATILVLQAGT</sequence>
<dbReference type="PANTHER" id="PTHR33529">
    <property type="entry name" value="SLR0882 PROTEIN-RELATED"/>
    <property type="match status" value="1"/>
</dbReference>
<keyword evidence="5 6" id="KW-0472">Membrane</keyword>
<organism evidence="7 8">
    <name type="scientific">Desulfomonile tiedjei</name>
    <dbReference type="NCBI Taxonomy" id="2358"/>
    <lineage>
        <taxon>Bacteria</taxon>
        <taxon>Pseudomonadati</taxon>
        <taxon>Thermodesulfobacteriota</taxon>
        <taxon>Desulfomonilia</taxon>
        <taxon>Desulfomonilales</taxon>
        <taxon>Desulfomonilaceae</taxon>
        <taxon>Desulfomonile</taxon>
    </lineage>
</organism>
<feature type="transmembrane region" description="Helical" evidence="6">
    <location>
        <begin position="181"/>
        <end position="204"/>
    </location>
</feature>
<dbReference type="GO" id="GO:0043190">
    <property type="term" value="C:ATP-binding cassette (ABC) transporter complex"/>
    <property type="evidence" value="ECO:0007669"/>
    <property type="project" value="TreeGrafter"/>
</dbReference>
<dbReference type="Pfam" id="PF03739">
    <property type="entry name" value="LptF_LptG"/>
    <property type="match status" value="1"/>
</dbReference>